<protein>
    <submittedName>
        <fullName evidence="2">Uncharacterized protein</fullName>
    </submittedName>
</protein>
<proteinExistence type="predicted"/>
<evidence type="ECO:0000313" key="3">
    <source>
        <dbReference type="Proteomes" id="UP000275267"/>
    </source>
</evidence>
<reference evidence="3" key="1">
    <citation type="journal article" date="2019" name="Nat. Commun.">
        <title>The genome of broomcorn millet.</title>
        <authorList>
            <person name="Zou C."/>
            <person name="Miki D."/>
            <person name="Li D."/>
            <person name="Tang Q."/>
            <person name="Xiao L."/>
            <person name="Rajput S."/>
            <person name="Deng P."/>
            <person name="Jia W."/>
            <person name="Huang R."/>
            <person name="Zhang M."/>
            <person name="Sun Y."/>
            <person name="Hu J."/>
            <person name="Fu X."/>
            <person name="Schnable P.S."/>
            <person name="Li F."/>
            <person name="Zhang H."/>
            <person name="Feng B."/>
            <person name="Zhu X."/>
            <person name="Liu R."/>
            <person name="Schnable J.C."/>
            <person name="Zhu J.-K."/>
            <person name="Zhang H."/>
        </authorList>
    </citation>
    <scope>NUCLEOTIDE SEQUENCE [LARGE SCALE GENOMIC DNA]</scope>
</reference>
<name>A0A3L6R1C9_PANMI</name>
<dbReference type="EMBL" id="PQIB02000010">
    <property type="protein sequence ID" value="RLM92097.1"/>
    <property type="molecule type" value="Genomic_DNA"/>
</dbReference>
<sequence>MVSVGTFFLGGSRQYSSELLRNPVMRSTALRTARRSRPLSVRPCPTHTDEATPRLSGHRRAARTCGGTIPASAPDEALLTIMPSSSS</sequence>
<organism evidence="2 3">
    <name type="scientific">Panicum miliaceum</name>
    <name type="common">Proso millet</name>
    <name type="synonym">Broomcorn millet</name>
    <dbReference type="NCBI Taxonomy" id="4540"/>
    <lineage>
        <taxon>Eukaryota</taxon>
        <taxon>Viridiplantae</taxon>
        <taxon>Streptophyta</taxon>
        <taxon>Embryophyta</taxon>
        <taxon>Tracheophyta</taxon>
        <taxon>Spermatophyta</taxon>
        <taxon>Magnoliopsida</taxon>
        <taxon>Liliopsida</taxon>
        <taxon>Poales</taxon>
        <taxon>Poaceae</taxon>
        <taxon>PACMAD clade</taxon>
        <taxon>Panicoideae</taxon>
        <taxon>Panicodae</taxon>
        <taxon>Paniceae</taxon>
        <taxon>Panicinae</taxon>
        <taxon>Panicum</taxon>
        <taxon>Panicum sect. Panicum</taxon>
    </lineage>
</organism>
<accession>A0A3L6R1C9</accession>
<keyword evidence="3" id="KW-1185">Reference proteome</keyword>
<dbReference type="Proteomes" id="UP000275267">
    <property type="component" value="Unassembled WGS sequence"/>
</dbReference>
<gene>
    <name evidence="2" type="ORF">C2845_PM08G25420</name>
</gene>
<evidence type="ECO:0000313" key="2">
    <source>
        <dbReference type="EMBL" id="RLM92097.1"/>
    </source>
</evidence>
<evidence type="ECO:0000256" key="1">
    <source>
        <dbReference type="SAM" id="MobiDB-lite"/>
    </source>
</evidence>
<comment type="caution">
    <text evidence="2">The sequence shown here is derived from an EMBL/GenBank/DDBJ whole genome shotgun (WGS) entry which is preliminary data.</text>
</comment>
<dbReference type="AlphaFoldDB" id="A0A3L6R1C9"/>
<feature type="region of interest" description="Disordered" evidence="1">
    <location>
        <begin position="29"/>
        <end position="60"/>
    </location>
</feature>